<sequence>MVHRNILLILLIAHLVISYLFKFLILLPYLNYILDRVQIVQIVTFIQINNIITIKIIVHNKCYNYHKLTHFPVLTM</sequence>
<organism evidence="2 3">
    <name type="scientific">Rhizophagus irregularis (strain DAOM 181602 / DAOM 197198 / MUCL 43194)</name>
    <name type="common">Arbuscular mycorrhizal fungus</name>
    <name type="synonym">Glomus intraradices</name>
    <dbReference type="NCBI Taxonomy" id="747089"/>
    <lineage>
        <taxon>Eukaryota</taxon>
        <taxon>Fungi</taxon>
        <taxon>Fungi incertae sedis</taxon>
        <taxon>Mucoromycota</taxon>
        <taxon>Glomeromycotina</taxon>
        <taxon>Glomeromycetes</taxon>
        <taxon>Glomerales</taxon>
        <taxon>Glomeraceae</taxon>
        <taxon>Rhizophagus</taxon>
    </lineage>
</organism>
<dbReference type="Proteomes" id="UP000018888">
    <property type="component" value="Unassembled WGS sequence"/>
</dbReference>
<comment type="caution">
    <text evidence="2">The sequence shown here is derived from an EMBL/GenBank/DDBJ whole genome shotgun (WGS) entry which is preliminary data.</text>
</comment>
<accession>A0A2P4PVM4</accession>
<reference evidence="2 3" key="1">
    <citation type="journal article" date="2013" name="Proc. Natl. Acad. Sci. U.S.A.">
        <title>Genome of an arbuscular mycorrhizal fungus provides insight into the oldest plant symbiosis.</title>
        <authorList>
            <person name="Tisserant E."/>
            <person name="Malbreil M."/>
            <person name="Kuo A."/>
            <person name="Kohler A."/>
            <person name="Symeonidi A."/>
            <person name="Balestrini R."/>
            <person name="Charron P."/>
            <person name="Duensing N."/>
            <person name="Frei Dit Frey N."/>
            <person name="Gianinazzi-Pearson V."/>
            <person name="Gilbert L.B."/>
            <person name="Handa Y."/>
            <person name="Herr J.R."/>
            <person name="Hijri M."/>
            <person name="Koul R."/>
            <person name="Kawaguchi M."/>
            <person name="Krajinski F."/>
            <person name="Lammers P.J."/>
            <person name="Masclaux F.G."/>
            <person name="Murat C."/>
            <person name="Morin E."/>
            <person name="Ndikumana S."/>
            <person name="Pagni M."/>
            <person name="Petitpierre D."/>
            <person name="Requena N."/>
            <person name="Rosikiewicz P."/>
            <person name="Riley R."/>
            <person name="Saito K."/>
            <person name="San Clemente H."/>
            <person name="Shapiro H."/>
            <person name="van Tuinen D."/>
            <person name="Becard G."/>
            <person name="Bonfante P."/>
            <person name="Paszkowski U."/>
            <person name="Shachar-Hill Y.Y."/>
            <person name="Tuskan G.A."/>
            <person name="Young P.W."/>
            <person name="Sanders I.R."/>
            <person name="Henrissat B."/>
            <person name="Rensing S.A."/>
            <person name="Grigoriev I.V."/>
            <person name="Corradi N."/>
            <person name="Roux C."/>
            <person name="Martin F."/>
        </authorList>
    </citation>
    <scope>NUCLEOTIDE SEQUENCE [LARGE SCALE GENOMIC DNA]</scope>
    <source>
        <strain evidence="2 3">DAOM 197198</strain>
    </source>
</reference>
<feature type="transmembrane region" description="Helical" evidence="1">
    <location>
        <begin position="39"/>
        <end position="58"/>
    </location>
</feature>
<evidence type="ECO:0000256" key="1">
    <source>
        <dbReference type="SAM" id="Phobius"/>
    </source>
</evidence>
<keyword evidence="1" id="KW-0472">Membrane</keyword>
<name>A0A2P4PVM4_RHIID</name>
<protein>
    <submittedName>
        <fullName evidence="2">Uncharacterized protein</fullName>
    </submittedName>
</protein>
<proteinExistence type="predicted"/>
<evidence type="ECO:0000313" key="2">
    <source>
        <dbReference type="EMBL" id="POG69418.1"/>
    </source>
</evidence>
<dbReference type="AlphaFoldDB" id="A0A2P4PVM4"/>
<gene>
    <name evidence="2" type="ORF">GLOIN_2v1627550</name>
</gene>
<evidence type="ECO:0000313" key="3">
    <source>
        <dbReference type="Proteomes" id="UP000018888"/>
    </source>
</evidence>
<keyword evidence="1" id="KW-1133">Transmembrane helix</keyword>
<feature type="transmembrane region" description="Helical" evidence="1">
    <location>
        <begin position="7"/>
        <end position="27"/>
    </location>
</feature>
<keyword evidence="1" id="KW-0812">Transmembrane</keyword>
<dbReference type="EMBL" id="AUPC02000136">
    <property type="protein sequence ID" value="POG69418.1"/>
    <property type="molecule type" value="Genomic_DNA"/>
</dbReference>
<reference evidence="2 3" key="2">
    <citation type="journal article" date="2018" name="New Phytol.">
        <title>High intraspecific genome diversity in the model arbuscular mycorrhizal symbiont Rhizophagus irregularis.</title>
        <authorList>
            <person name="Chen E.C.H."/>
            <person name="Morin E."/>
            <person name="Beaudet D."/>
            <person name="Noel J."/>
            <person name="Yildirir G."/>
            <person name="Ndikumana S."/>
            <person name="Charron P."/>
            <person name="St-Onge C."/>
            <person name="Giorgi J."/>
            <person name="Kruger M."/>
            <person name="Marton T."/>
            <person name="Ropars J."/>
            <person name="Grigoriev I.V."/>
            <person name="Hainaut M."/>
            <person name="Henrissat B."/>
            <person name="Roux C."/>
            <person name="Martin F."/>
            <person name="Corradi N."/>
        </authorList>
    </citation>
    <scope>NUCLEOTIDE SEQUENCE [LARGE SCALE GENOMIC DNA]</scope>
    <source>
        <strain evidence="2 3">DAOM 197198</strain>
    </source>
</reference>
<keyword evidence="3" id="KW-1185">Reference proteome</keyword>